<dbReference type="InterPro" id="IPR013149">
    <property type="entry name" value="ADH-like_C"/>
</dbReference>
<dbReference type="SUPFAM" id="SSF50129">
    <property type="entry name" value="GroES-like"/>
    <property type="match status" value="1"/>
</dbReference>
<gene>
    <name evidence="4" type="ORF">DFQ01_108129</name>
</gene>
<dbReference type="AlphaFoldDB" id="A0A2V2YV02"/>
<dbReference type="EMBL" id="QGTQ01000008">
    <property type="protein sequence ID" value="PWW02852.1"/>
    <property type="molecule type" value="Genomic_DNA"/>
</dbReference>
<reference evidence="4 5" key="1">
    <citation type="submission" date="2018-05" db="EMBL/GenBank/DDBJ databases">
        <title>Genomic Encyclopedia of Type Strains, Phase III (KMG-III): the genomes of soil and plant-associated and newly described type strains.</title>
        <authorList>
            <person name="Whitman W."/>
        </authorList>
    </citation>
    <scope>NUCLEOTIDE SEQUENCE [LARGE SCALE GENOMIC DNA]</scope>
    <source>
        <strain evidence="4 5">CECT 5696</strain>
    </source>
</reference>
<feature type="domain" description="Alcohol dehydrogenase-like C-terminal" evidence="2">
    <location>
        <begin position="182"/>
        <end position="299"/>
    </location>
</feature>
<dbReference type="InterPro" id="IPR050129">
    <property type="entry name" value="Zn_alcohol_dh"/>
</dbReference>
<dbReference type="InterPro" id="IPR011032">
    <property type="entry name" value="GroES-like_sf"/>
</dbReference>
<protein>
    <submittedName>
        <fullName evidence="4">Threonine dehydrogenase-like Zn-dependent dehydrogenase</fullName>
    </submittedName>
</protein>
<dbReference type="RefSeq" id="WP_174812677.1">
    <property type="nucleotide sequence ID" value="NZ_CP054612.1"/>
</dbReference>
<proteinExistence type="predicted"/>
<keyword evidence="5" id="KW-1185">Reference proteome</keyword>
<name>A0A2V2YV02_9BACL</name>
<evidence type="ECO:0000256" key="1">
    <source>
        <dbReference type="ARBA" id="ARBA00023002"/>
    </source>
</evidence>
<dbReference type="PANTHER" id="PTHR43401">
    <property type="entry name" value="L-THREONINE 3-DEHYDROGENASE"/>
    <property type="match status" value="1"/>
</dbReference>
<dbReference type="InterPro" id="IPR036291">
    <property type="entry name" value="NAD(P)-bd_dom_sf"/>
</dbReference>
<organism evidence="4 5">
    <name type="scientific">Paenibacillus cellulosilyticus</name>
    <dbReference type="NCBI Taxonomy" id="375489"/>
    <lineage>
        <taxon>Bacteria</taxon>
        <taxon>Bacillati</taxon>
        <taxon>Bacillota</taxon>
        <taxon>Bacilli</taxon>
        <taxon>Bacillales</taxon>
        <taxon>Paenibacillaceae</taxon>
        <taxon>Paenibacillus</taxon>
    </lineage>
</organism>
<dbReference type="Pfam" id="PF08240">
    <property type="entry name" value="ADH_N"/>
    <property type="match status" value="1"/>
</dbReference>
<dbReference type="PANTHER" id="PTHR43401:SF2">
    <property type="entry name" value="L-THREONINE 3-DEHYDROGENASE"/>
    <property type="match status" value="1"/>
</dbReference>
<evidence type="ECO:0000259" key="3">
    <source>
        <dbReference type="Pfam" id="PF08240"/>
    </source>
</evidence>
<keyword evidence="1" id="KW-0560">Oxidoreductase</keyword>
<comment type="caution">
    <text evidence="4">The sequence shown here is derived from an EMBL/GenBank/DDBJ whole genome shotgun (WGS) entry which is preliminary data.</text>
</comment>
<dbReference type="Gene3D" id="3.40.50.720">
    <property type="entry name" value="NAD(P)-binding Rossmann-like Domain"/>
    <property type="match status" value="1"/>
</dbReference>
<dbReference type="Proteomes" id="UP000246635">
    <property type="component" value="Unassembled WGS sequence"/>
</dbReference>
<sequence>MSKAIIYRSGKLYKEEIEEGGSPNSLRVLQTGVCGSDRHILAQRLGDGPFVIGHEIVGIVDKLERPELLLGDSVQLGERVIVAPGINCGKCRNCIMKRKYCSNRFVYGFTPFASPERNGSFAETMELRAGTKLFKIPDAMSDDRASFAEIMACAVGAIEKITDAANLSDLGKVVVLGAGPAGLCVYTAAKFYGLDVHLYDINEEAMAFARRIGPLQTVNSLEGLEGVSAVIDCAGSARAFTQAVELVDIGGMVIEFGAFVPAAAPASFPFWLICQKDLTIRGISETYDRNFPVALRILQESPLALERLFTERIQLDELDRIVQCLETPTIGKAVVISSSR</sequence>
<dbReference type="Pfam" id="PF00107">
    <property type="entry name" value="ADH_zinc_N"/>
    <property type="match status" value="1"/>
</dbReference>
<accession>A0A2V2YV02</accession>
<feature type="domain" description="Alcohol dehydrogenase-like N-terminal" evidence="3">
    <location>
        <begin position="26"/>
        <end position="138"/>
    </location>
</feature>
<dbReference type="SUPFAM" id="SSF51735">
    <property type="entry name" value="NAD(P)-binding Rossmann-fold domains"/>
    <property type="match status" value="1"/>
</dbReference>
<evidence type="ECO:0000313" key="5">
    <source>
        <dbReference type="Proteomes" id="UP000246635"/>
    </source>
</evidence>
<evidence type="ECO:0000313" key="4">
    <source>
        <dbReference type="EMBL" id="PWW02852.1"/>
    </source>
</evidence>
<dbReference type="GO" id="GO:0016491">
    <property type="term" value="F:oxidoreductase activity"/>
    <property type="evidence" value="ECO:0007669"/>
    <property type="project" value="UniProtKB-KW"/>
</dbReference>
<dbReference type="InterPro" id="IPR013154">
    <property type="entry name" value="ADH-like_N"/>
</dbReference>
<dbReference type="Gene3D" id="3.90.180.10">
    <property type="entry name" value="Medium-chain alcohol dehydrogenases, catalytic domain"/>
    <property type="match status" value="1"/>
</dbReference>
<evidence type="ECO:0000259" key="2">
    <source>
        <dbReference type="Pfam" id="PF00107"/>
    </source>
</evidence>